<name>A0ABS9Y1U0_9ACTN</name>
<gene>
    <name evidence="1" type="ORF">MQP27_05955</name>
</gene>
<organism evidence="1 2">
    <name type="scientific">Streptomyces cylindrosporus</name>
    <dbReference type="NCBI Taxonomy" id="2927583"/>
    <lineage>
        <taxon>Bacteria</taxon>
        <taxon>Bacillati</taxon>
        <taxon>Actinomycetota</taxon>
        <taxon>Actinomycetes</taxon>
        <taxon>Kitasatosporales</taxon>
        <taxon>Streptomycetaceae</taxon>
        <taxon>Streptomyces</taxon>
    </lineage>
</organism>
<protein>
    <submittedName>
        <fullName evidence="1">Uncharacterized protein</fullName>
    </submittedName>
</protein>
<comment type="caution">
    <text evidence="1">The sequence shown here is derived from an EMBL/GenBank/DDBJ whole genome shotgun (WGS) entry which is preliminary data.</text>
</comment>
<accession>A0ABS9Y1U0</accession>
<dbReference type="RefSeq" id="WP_242761941.1">
    <property type="nucleotide sequence ID" value="NZ_JALDAY010000002.1"/>
</dbReference>
<evidence type="ECO:0000313" key="2">
    <source>
        <dbReference type="Proteomes" id="UP001165269"/>
    </source>
</evidence>
<keyword evidence="2" id="KW-1185">Reference proteome</keyword>
<proteinExistence type="predicted"/>
<reference evidence="1" key="1">
    <citation type="submission" date="2022-03" db="EMBL/GenBank/DDBJ databases">
        <title>Streptomyces 7R015 and 7R016 isolated from Barleria lupulina in Thailand.</title>
        <authorList>
            <person name="Kanchanasin P."/>
            <person name="Phongsopitanun W."/>
            <person name="Tanasupawat S."/>
        </authorList>
    </citation>
    <scope>NUCLEOTIDE SEQUENCE</scope>
    <source>
        <strain evidence="1">7R015</strain>
    </source>
</reference>
<dbReference type="EMBL" id="JALDAY010000002">
    <property type="protein sequence ID" value="MCI3270656.1"/>
    <property type="molecule type" value="Genomic_DNA"/>
</dbReference>
<sequence length="58" mass="5915">MGSQAQGPELLLSTDVDALLAAAGAVASSRLDREYRILRGIVGGAAAIAALDSELLYL</sequence>
<evidence type="ECO:0000313" key="1">
    <source>
        <dbReference type="EMBL" id="MCI3270656.1"/>
    </source>
</evidence>
<dbReference type="Proteomes" id="UP001165269">
    <property type="component" value="Unassembled WGS sequence"/>
</dbReference>